<evidence type="ECO:0000313" key="2">
    <source>
        <dbReference type="Proteomes" id="UP000450000"/>
    </source>
</evidence>
<dbReference type="AlphaFoldDB" id="A0A6N7L2R0"/>
<reference evidence="1 2" key="1">
    <citation type="submission" date="2019-09" db="EMBL/GenBank/DDBJ databases">
        <title>Genome Sequences of Streptomyces kaniharaensis ATCC 21070.</title>
        <authorList>
            <person name="Zhu W."/>
            <person name="De Crecy-Lagard V."/>
            <person name="Richards N.G."/>
        </authorList>
    </citation>
    <scope>NUCLEOTIDE SEQUENCE [LARGE SCALE GENOMIC DNA]</scope>
    <source>
        <strain evidence="1 2">SF-557</strain>
    </source>
</reference>
<name>A0A6N7L2R0_9ACTN</name>
<comment type="caution">
    <text evidence="1">The sequence shown here is derived from an EMBL/GenBank/DDBJ whole genome shotgun (WGS) entry which is preliminary data.</text>
</comment>
<proteinExistence type="predicted"/>
<dbReference type="OrthoDB" id="4232816at2"/>
<protein>
    <submittedName>
        <fullName evidence="1">Uncharacterized protein</fullName>
    </submittedName>
</protein>
<sequence>MQRSRHYGTHVLTARTFAPSGYEPAAFKETVISERHDVGYLTAWEADLMIGRAAAKSRPINVLEQGALSIGNRARDGRRLRGYARTLELVVHPKKLTPRQHEDLLVLAELEHRARVIRDQKGFIAAIDIGFHRIARTQASILLDRGWLAMIPHTDQVWISAAGRMALAYRWHTEQGLHWRVLKGLYLDAALTAAATATARTAQRAEEIRGKQG</sequence>
<evidence type="ECO:0000313" key="1">
    <source>
        <dbReference type="EMBL" id="MQS17485.1"/>
    </source>
</evidence>
<dbReference type="EMBL" id="WBOF01000005">
    <property type="protein sequence ID" value="MQS17485.1"/>
    <property type="molecule type" value="Genomic_DNA"/>
</dbReference>
<keyword evidence="2" id="KW-1185">Reference proteome</keyword>
<organism evidence="1 2">
    <name type="scientific">Streptomyces kaniharaensis</name>
    <dbReference type="NCBI Taxonomy" id="212423"/>
    <lineage>
        <taxon>Bacteria</taxon>
        <taxon>Bacillati</taxon>
        <taxon>Actinomycetota</taxon>
        <taxon>Actinomycetes</taxon>
        <taxon>Kitasatosporales</taxon>
        <taxon>Streptomycetaceae</taxon>
        <taxon>Streptomyces</taxon>
    </lineage>
</organism>
<dbReference type="RefSeq" id="WP_153470501.1">
    <property type="nucleotide sequence ID" value="NZ_WBOF01000005.1"/>
</dbReference>
<gene>
    <name evidence="1" type="ORF">F7Q99_36200</name>
</gene>
<dbReference type="Proteomes" id="UP000450000">
    <property type="component" value="Unassembled WGS sequence"/>
</dbReference>
<accession>A0A6N7L2R0</accession>